<gene>
    <name evidence="1" type="ORF">EPA93_41280</name>
</gene>
<dbReference type="AlphaFoldDB" id="A0A4V0Z058"/>
<reference evidence="1 2" key="1">
    <citation type="submission" date="2019-01" db="EMBL/GenBank/DDBJ databases">
        <title>Ktedonosporobacter rubrisoli SCAWS-G2.</title>
        <authorList>
            <person name="Huang Y."/>
            <person name="Yan B."/>
        </authorList>
    </citation>
    <scope>NUCLEOTIDE SEQUENCE [LARGE SCALE GENOMIC DNA]</scope>
    <source>
        <strain evidence="1 2">SCAWS-G2</strain>
    </source>
</reference>
<evidence type="ECO:0000313" key="1">
    <source>
        <dbReference type="EMBL" id="QBD82071.1"/>
    </source>
</evidence>
<dbReference type="KEGG" id="kbs:EPA93_41280"/>
<proteinExistence type="predicted"/>
<keyword evidence="2" id="KW-1185">Reference proteome</keyword>
<name>A0A4V0Z058_KTERU</name>
<dbReference type="Proteomes" id="UP000290365">
    <property type="component" value="Chromosome"/>
</dbReference>
<protein>
    <submittedName>
        <fullName evidence="1">Uncharacterized protein</fullName>
    </submittedName>
</protein>
<evidence type="ECO:0000313" key="2">
    <source>
        <dbReference type="Proteomes" id="UP000290365"/>
    </source>
</evidence>
<organism evidence="1 2">
    <name type="scientific">Ktedonosporobacter rubrisoli</name>
    <dbReference type="NCBI Taxonomy" id="2509675"/>
    <lineage>
        <taxon>Bacteria</taxon>
        <taxon>Bacillati</taxon>
        <taxon>Chloroflexota</taxon>
        <taxon>Ktedonobacteria</taxon>
        <taxon>Ktedonobacterales</taxon>
        <taxon>Ktedonosporobacteraceae</taxon>
        <taxon>Ktedonosporobacter</taxon>
    </lineage>
</organism>
<accession>A0A4V0Z058</accession>
<sequence length="159" mass="17947">MITDAGNGPTYALGGMNVLREKARAGVLRALMLVKAGDQATWLLSKRSTITLQEVIDVLPPEMALYGTIAGIQLEGEEQPTSIVIYSGLHMEDLRQLTYARLYTSLKRTEEVKEFLKKCKEKAYIEEQMLKDPIPVVTLRRFSEKDQSQPHPSQQPKEK</sequence>
<dbReference type="EMBL" id="CP035758">
    <property type="protein sequence ID" value="QBD82071.1"/>
    <property type="molecule type" value="Genomic_DNA"/>
</dbReference>
<dbReference type="RefSeq" id="WP_129893138.1">
    <property type="nucleotide sequence ID" value="NZ_CP035758.1"/>
</dbReference>